<dbReference type="Gene3D" id="3.50.50.60">
    <property type="entry name" value="FAD/NAD(P)-binding domain"/>
    <property type="match status" value="2"/>
</dbReference>
<feature type="domain" description="Pyridine nucleotide-disulphide oxidoreductase dimerisation" evidence="8">
    <location>
        <begin position="331"/>
        <end position="428"/>
    </location>
</feature>
<evidence type="ECO:0000259" key="8">
    <source>
        <dbReference type="Pfam" id="PF02852"/>
    </source>
</evidence>
<evidence type="ECO:0000256" key="3">
    <source>
        <dbReference type="ARBA" id="ARBA00022630"/>
    </source>
</evidence>
<keyword evidence="4" id="KW-0274">FAD</keyword>
<protein>
    <submittedName>
        <fullName evidence="10">NADH oxidase</fullName>
    </submittedName>
</protein>
<feature type="domain" description="FAD/NAD(P)-binding" evidence="9">
    <location>
        <begin position="1"/>
        <end position="305"/>
    </location>
</feature>
<evidence type="ECO:0000259" key="9">
    <source>
        <dbReference type="Pfam" id="PF07992"/>
    </source>
</evidence>
<dbReference type="SUPFAM" id="SSF51905">
    <property type="entry name" value="FAD/NAD(P)-binding domain"/>
    <property type="match status" value="1"/>
</dbReference>
<comment type="caution">
    <text evidence="10">The sequence shown here is derived from an EMBL/GenBank/DDBJ whole genome shotgun (WGS) entry which is preliminary data.</text>
</comment>
<gene>
    <name evidence="10" type="ORF">GCWU000182_000401</name>
</gene>
<dbReference type="SMR" id="W1Q499"/>
<dbReference type="HOGENOM" id="CLU_003291_1_0_9"/>
<keyword evidence="7" id="KW-0676">Redox-active center</keyword>
<proteinExistence type="inferred from homology"/>
<evidence type="ECO:0000256" key="7">
    <source>
        <dbReference type="ARBA" id="ARBA00023284"/>
    </source>
</evidence>
<keyword evidence="3" id="KW-0285">Flavoprotein</keyword>
<dbReference type="PANTHER" id="PTHR43429:SF1">
    <property type="entry name" value="NAD(P)H SULFUR OXIDOREDUCTASE (COA-DEPENDENT)"/>
    <property type="match status" value="1"/>
</dbReference>
<dbReference type="InterPro" id="IPR023753">
    <property type="entry name" value="FAD/NAD-binding_dom"/>
</dbReference>
<evidence type="ECO:0000256" key="6">
    <source>
        <dbReference type="ARBA" id="ARBA00023097"/>
    </source>
</evidence>
<dbReference type="eggNOG" id="COG0446">
    <property type="taxonomic scope" value="Bacteria"/>
</dbReference>
<keyword evidence="11" id="KW-1185">Reference proteome</keyword>
<dbReference type="RefSeq" id="WP_023391054.1">
    <property type="nucleotide sequence ID" value="NZ_KI535340.1"/>
</dbReference>
<evidence type="ECO:0000256" key="1">
    <source>
        <dbReference type="ARBA" id="ARBA00001974"/>
    </source>
</evidence>
<accession>W1Q499</accession>
<dbReference type="EMBL" id="ACIN03000003">
    <property type="protein sequence ID" value="ESK66060.1"/>
    <property type="molecule type" value="Genomic_DNA"/>
</dbReference>
<dbReference type="InterPro" id="IPR050260">
    <property type="entry name" value="FAD-bd_OxRdtase"/>
</dbReference>
<comment type="cofactor">
    <cofactor evidence="1">
        <name>FAD</name>
        <dbReference type="ChEBI" id="CHEBI:57692"/>
    </cofactor>
</comment>
<dbReference type="InterPro" id="IPR004099">
    <property type="entry name" value="Pyr_nucl-diS_OxRdtase_dimer"/>
</dbReference>
<dbReference type="GO" id="GO:0016491">
    <property type="term" value="F:oxidoreductase activity"/>
    <property type="evidence" value="ECO:0007669"/>
    <property type="project" value="UniProtKB-KW"/>
</dbReference>
<evidence type="ECO:0000256" key="4">
    <source>
        <dbReference type="ARBA" id="ARBA00022827"/>
    </source>
</evidence>
<organism evidence="10 11">
    <name type="scientific">Abiotrophia defectiva ATCC 49176</name>
    <dbReference type="NCBI Taxonomy" id="592010"/>
    <lineage>
        <taxon>Bacteria</taxon>
        <taxon>Bacillati</taxon>
        <taxon>Bacillota</taxon>
        <taxon>Bacilli</taxon>
        <taxon>Lactobacillales</taxon>
        <taxon>Aerococcaceae</taxon>
        <taxon>Abiotrophia</taxon>
    </lineage>
</organism>
<dbReference type="Pfam" id="PF02852">
    <property type="entry name" value="Pyr_redox_dim"/>
    <property type="match status" value="1"/>
</dbReference>
<dbReference type="Proteomes" id="UP000019050">
    <property type="component" value="Unassembled WGS sequence"/>
</dbReference>
<dbReference type="AlphaFoldDB" id="W1Q499"/>
<comment type="similarity">
    <text evidence="2">Belongs to the class-III pyridine nucleotide-disulfide oxidoreductase family.</text>
</comment>
<dbReference type="Gene3D" id="3.30.390.30">
    <property type="match status" value="1"/>
</dbReference>
<evidence type="ECO:0000256" key="2">
    <source>
        <dbReference type="ARBA" id="ARBA00009130"/>
    </source>
</evidence>
<dbReference type="PRINTS" id="PR00368">
    <property type="entry name" value="FADPNR"/>
</dbReference>
<sequence length="450" mass="49497">MKVVVVGCTHAGTSSVKTILNENPGAEVVVYERNDNVSFLSCGIALYVGGVVKDPQGLFYSSPEELAALGAKVNMEHDVLEADLKAKTLRVKNLKTGEEFDETFDKLVVTTGSWPIIPPLEGLDLENVQLCKNYNQAKEIFAKKTDKKKVVVIGGGYIGIELVEAFNLEGKDVTLLDGLDRILNKYLDPEFTDILEEDLRNRGVEVRLNEMVKGFKGENGVVKKVVTTGGEYEADMVILCVGFRPNTDLVKDQVETMPNGAIIVDDYMKTSHPDVFAAGDSCAVNYNPNGGHAYIPLATNAVRMGALVGKNIAGDKVRYRGTQSTSGLHLFGWNIGSTGVNEGSAKHFGLDTRSVYVVDNYRPEFMPTNEKIYMKLVYEVGTNRIVGGQVMSKYDCTASANTLSLAIQNKMTIEDLAYVDFFFQPVFDRPWNYLNILAQAAVEQERKLNA</sequence>
<name>W1Q499_ABIDE</name>
<dbReference type="OrthoDB" id="9802028at2"/>
<evidence type="ECO:0000313" key="10">
    <source>
        <dbReference type="EMBL" id="ESK66060.1"/>
    </source>
</evidence>
<reference evidence="10" key="1">
    <citation type="submission" date="2013-06" db="EMBL/GenBank/DDBJ databases">
        <authorList>
            <person name="Weinstock G."/>
            <person name="Sodergren E."/>
            <person name="Clifton S."/>
            <person name="Fulton L."/>
            <person name="Fulton B."/>
            <person name="Courtney L."/>
            <person name="Fronick C."/>
            <person name="Harrison M."/>
            <person name="Strong C."/>
            <person name="Farmer C."/>
            <person name="Delahaunty K."/>
            <person name="Markovic C."/>
            <person name="Hall O."/>
            <person name="Minx P."/>
            <person name="Tomlinson C."/>
            <person name="Mitreva M."/>
            <person name="Nelson J."/>
            <person name="Hou S."/>
            <person name="Wollam A."/>
            <person name="Pepin K.H."/>
            <person name="Johnson M."/>
            <person name="Bhonagiri V."/>
            <person name="Nash W.E."/>
            <person name="Warren W."/>
            <person name="Chinwalla A."/>
            <person name="Mardis E.R."/>
            <person name="Wilson R.K."/>
        </authorList>
    </citation>
    <scope>NUCLEOTIDE SEQUENCE [LARGE SCALE GENOMIC DNA]</scope>
    <source>
        <strain evidence="10">ATCC 49176</strain>
    </source>
</reference>
<dbReference type="InterPro" id="IPR036188">
    <property type="entry name" value="FAD/NAD-bd_sf"/>
</dbReference>
<keyword evidence="6" id="KW-0558">Oxidation</keyword>
<dbReference type="InterPro" id="IPR016156">
    <property type="entry name" value="FAD/NAD-linked_Rdtase_dimer_sf"/>
</dbReference>
<dbReference type="SUPFAM" id="SSF55424">
    <property type="entry name" value="FAD/NAD-linked reductases, dimerisation (C-terminal) domain"/>
    <property type="match status" value="1"/>
</dbReference>
<dbReference type="GeneID" id="84816500"/>
<dbReference type="PRINTS" id="PR00411">
    <property type="entry name" value="PNDRDTASEI"/>
</dbReference>
<dbReference type="PANTHER" id="PTHR43429">
    <property type="entry name" value="PYRIDINE NUCLEOTIDE-DISULFIDE OXIDOREDUCTASE DOMAIN-CONTAINING"/>
    <property type="match status" value="1"/>
</dbReference>
<evidence type="ECO:0000256" key="5">
    <source>
        <dbReference type="ARBA" id="ARBA00023002"/>
    </source>
</evidence>
<dbReference type="Pfam" id="PF07992">
    <property type="entry name" value="Pyr_redox_2"/>
    <property type="match status" value="1"/>
</dbReference>
<evidence type="ECO:0000313" key="11">
    <source>
        <dbReference type="Proteomes" id="UP000019050"/>
    </source>
</evidence>
<keyword evidence="5" id="KW-0560">Oxidoreductase</keyword>
<dbReference type="STRING" id="592010.GCWU000182_000401"/>